<organism evidence="1 2">
    <name type="scientific">Almyronema epifaneia S1</name>
    <dbReference type="NCBI Taxonomy" id="2991925"/>
    <lineage>
        <taxon>Bacteria</taxon>
        <taxon>Bacillati</taxon>
        <taxon>Cyanobacteriota</taxon>
        <taxon>Cyanophyceae</taxon>
        <taxon>Nodosilineales</taxon>
        <taxon>Nodosilineaceae</taxon>
        <taxon>Almyronema</taxon>
        <taxon>Almyronema epifaneia</taxon>
    </lineage>
</organism>
<accession>A0ABW6IC85</accession>
<protein>
    <submittedName>
        <fullName evidence="1">Chlororespiratory reduction protein 7</fullName>
    </submittedName>
</protein>
<evidence type="ECO:0000313" key="2">
    <source>
        <dbReference type="Proteomes" id="UP001600165"/>
    </source>
</evidence>
<dbReference type="InterPro" id="IPR021954">
    <property type="entry name" value="CRR7"/>
</dbReference>
<gene>
    <name evidence="1" type="ORF">ACFVKH_05735</name>
</gene>
<keyword evidence="2" id="KW-1185">Reference proteome</keyword>
<dbReference type="PANTHER" id="PTHR36803">
    <property type="entry name" value="PROTEIN CHLORORESPIRATORY REDUCTION 7, CHLOROPLASTIC"/>
    <property type="match status" value="1"/>
</dbReference>
<dbReference type="Proteomes" id="UP001600165">
    <property type="component" value="Unassembled WGS sequence"/>
</dbReference>
<comment type="caution">
    <text evidence="1">The sequence shown here is derived from an EMBL/GenBank/DDBJ whole genome shotgun (WGS) entry which is preliminary data.</text>
</comment>
<proteinExistence type="predicted"/>
<evidence type="ECO:0000313" key="1">
    <source>
        <dbReference type="EMBL" id="MFE4105768.1"/>
    </source>
</evidence>
<reference evidence="1 2" key="1">
    <citation type="submission" date="2024-10" db="EMBL/GenBank/DDBJ databases">
        <authorList>
            <person name="Ratan Roy A."/>
            <person name="Morales Sandoval P.H."/>
            <person name="De Los Santos Villalobos S."/>
            <person name="Chakraborty S."/>
            <person name="Mukherjee J."/>
        </authorList>
    </citation>
    <scope>NUCLEOTIDE SEQUENCE [LARGE SCALE GENOMIC DNA]</scope>
    <source>
        <strain evidence="1 2">S1</strain>
    </source>
</reference>
<dbReference type="InterPro" id="IPR038150">
    <property type="entry name" value="CRR7-like_sf"/>
</dbReference>
<dbReference type="Gene3D" id="3.90.940.40">
    <property type="entry name" value="Protein CHLORORESPIRATORY REDUCTION 7"/>
    <property type="match status" value="1"/>
</dbReference>
<dbReference type="EMBL" id="JBHZOL010000032">
    <property type="protein sequence ID" value="MFE4105768.1"/>
    <property type="molecule type" value="Genomic_DNA"/>
</dbReference>
<dbReference type="Pfam" id="PF12095">
    <property type="entry name" value="CRR7"/>
    <property type="match status" value="1"/>
</dbReference>
<dbReference type="PANTHER" id="PTHR36803:SF1">
    <property type="entry name" value="PROTEIN CHLORORESPIRATORY REDUCTION 7, CHLOROPLASTIC"/>
    <property type="match status" value="1"/>
</dbReference>
<dbReference type="RefSeq" id="WP_377962880.1">
    <property type="nucleotide sequence ID" value="NZ_JBHZOL010000032.1"/>
</dbReference>
<name>A0ABW6IC85_9CYAN</name>
<sequence length="84" mass="9520">MPDPIMYQEDMFVWLAPGEPEVFLTPAELQAKLEAILADQADLPRDLQKFSTLSAQASHLMQTACELTLKPGETLQWYAVRLEK</sequence>